<accession>A0A076FB22</accession>
<keyword evidence="1" id="KW-0812">Transmembrane</keyword>
<dbReference type="KEGG" id="caj:CIG1485E_1383"/>
<evidence type="ECO:0008006" key="4">
    <source>
        <dbReference type="Google" id="ProtNLM"/>
    </source>
</evidence>
<keyword evidence="3" id="KW-1185">Reference proteome</keyword>
<proteinExistence type="predicted"/>
<reference evidence="3" key="1">
    <citation type="journal article" date="2014" name="Genome Announc.">
        <title>Complete Genome Sequence of Campylobacter iguaniorum Strain 1485ET, Isolated from a Bearded Dragon (Pogona vitticeps).</title>
        <authorList>
            <person name="Gilbert M.J."/>
            <person name="Miller W.G."/>
            <person name="Yee E."/>
            <person name="Kik M."/>
            <person name="Wagenaar J.A."/>
            <person name="Duim B."/>
        </authorList>
    </citation>
    <scope>NUCLEOTIDE SEQUENCE [LARGE SCALE GENOMIC DNA]</scope>
    <source>
        <strain evidence="3">1485E</strain>
    </source>
</reference>
<organism evidence="2 3">
    <name type="scientific">Campylobacter iguaniorum</name>
    <dbReference type="NCBI Taxonomy" id="1244531"/>
    <lineage>
        <taxon>Bacteria</taxon>
        <taxon>Pseudomonadati</taxon>
        <taxon>Campylobacterota</taxon>
        <taxon>Epsilonproteobacteria</taxon>
        <taxon>Campylobacterales</taxon>
        <taxon>Campylobacteraceae</taxon>
        <taxon>Campylobacter</taxon>
    </lineage>
</organism>
<evidence type="ECO:0000313" key="3">
    <source>
        <dbReference type="Proteomes" id="UP000028486"/>
    </source>
</evidence>
<name>A0A076FB22_9BACT</name>
<dbReference type="EMBL" id="CP009043">
    <property type="protein sequence ID" value="AII15206.1"/>
    <property type="molecule type" value="Genomic_DNA"/>
</dbReference>
<gene>
    <name evidence="2" type="ORF">CIG1485E_1383</name>
</gene>
<feature type="transmembrane region" description="Helical" evidence="1">
    <location>
        <begin position="20"/>
        <end position="39"/>
    </location>
</feature>
<protein>
    <recommendedName>
        <fullName evidence="4">Type IV pilus biogenesis protein PilN</fullName>
    </recommendedName>
</protein>
<dbReference type="STRING" id="1244531.CIG2463D_1574"/>
<dbReference type="PATRIC" id="fig|1244531.5.peg.1579"/>
<sequence>MSYSFIKPRLKPIFSLFSKIWISVIIFIIVFFGIINIFVKFYTYSLDRHSVQNQAKYDAIYLKINSIKEEIEVATKQRDAALDIYSSNNILKKSMNNLFDLVPDSITLNDVFLDRNLLTIKGTTPTKETYKLLMEAPLKSIFNSSNTTFYQLKNGWLNFVSINKIDTSEGFNE</sequence>
<evidence type="ECO:0000313" key="2">
    <source>
        <dbReference type="EMBL" id="AII15206.1"/>
    </source>
</evidence>
<dbReference type="AlphaFoldDB" id="A0A076FB22"/>
<dbReference type="Proteomes" id="UP000028486">
    <property type="component" value="Chromosome"/>
</dbReference>
<keyword evidence="1" id="KW-0472">Membrane</keyword>
<dbReference type="RefSeq" id="WP_038454901.1">
    <property type="nucleotide sequence ID" value="NZ_CP009043.1"/>
</dbReference>
<dbReference type="OrthoDB" id="5372783at2"/>
<dbReference type="HOGENOM" id="CLU_126487_0_0_7"/>
<keyword evidence="1" id="KW-1133">Transmembrane helix</keyword>
<dbReference type="eggNOG" id="COG3166">
    <property type="taxonomic scope" value="Bacteria"/>
</dbReference>
<evidence type="ECO:0000256" key="1">
    <source>
        <dbReference type="SAM" id="Phobius"/>
    </source>
</evidence>